<feature type="region of interest" description="Disordered" evidence="7">
    <location>
        <begin position="374"/>
        <end position="394"/>
    </location>
</feature>
<evidence type="ECO:0000313" key="11">
    <source>
        <dbReference type="RefSeq" id="XP_013914934.1"/>
    </source>
</evidence>
<feature type="non-terminal residue" evidence="11">
    <location>
        <position position="414"/>
    </location>
</feature>
<evidence type="ECO:0000256" key="5">
    <source>
        <dbReference type="ARBA" id="ARBA00023242"/>
    </source>
</evidence>
<dbReference type="InterPro" id="IPR041322">
    <property type="entry name" value="SYCP2_ARLD"/>
</dbReference>
<evidence type="ECO:0000256" key="3">
    <source>
        <dbReference type="ARBA" id="ARBA00007960"/>
    </source>
</evidence>
<name>A0A6I9XGV3_9SAUR</name>
<gene>
    <name evidence="11" type="primary">LOC106543441</name>
</gene>
<keyword evidence="10" id="KW-1185">Reference proteome</keyword>
<dbReference type="GeneID" id="106543441"/>
<keyword evidence="5" id="KW-0539">Nucleus</keyword>
<dbReference type="AlphaFoldDB" id="A0A6I9XGV3"/>
<dbReference type="RefSeq" id="XP_013914934.1">
    <property type="nucleotide sequence ID" value="XM_014059459.1"/>
</dbReference>
<feature type="compositionally biased region" description="Polar residues" evidence="7">
    <location>
        <begin position="381"/>
        <end position="394"/>
    </location>
</feature>
<dbReference type="KEGG" id="tsr:106543441"/>
<dbReference type="InterPro" id="IPR040560">
    <property type="entry name" value="SYCP2_SLD"/>
</dbReference>
<dbReference type="Pfam" id="PF18584">
    <property type="entry name" value="SYCP2_SLD"/>
    <property type="match status" value="1"/>
</dbReference>
<evidence type="ECO:0000256" key="6">
    <source>
        <dbReference type="SAM" id="Coils"/>
    </source>
</evidence>
<dbReference type="PANTHER" id="PTHR15607:SF14">
    <property type="entry name" value="SYNAPTONEMAL COMPLEX PROTEIN 2-LIKE"/>
    <property type="match status" value="1"/>
</dbReference>
<evidence type="ECO:0000256" key="7">
    <source>
        <dbReference type="SAM" id="MobiDB-lite"/>
    </source>
</evidence>
<comment type="subcellular location">
    <subcellularLocation>
        <location evidence="2">Chromosome</location>
    </subcellularLocation>
    <subcellularLocation>
        <location evidence="1">Nucleus</location>
    </subcellularLocation>
</comment>
<feature type="coiled-coil region" evidence="6">
    <location>
        <begin position="60"/>
        <end position="87"/>
    </location>
</feature>
<comment type="similarity">
    <text evidence="3">Belongs to the SYCP2 family.</text>
</comment>
<protein>
    <submittedName>
        <fullName evidence="11">Synaptonemal complex protein 2-like</fullName>
    </submittedName>
</protein>
<dbReference type="GO" id="GO:0000800">
    <property type="term" value="C:lateral element"/>
    <property type="evidence" value="ECO:0007669"/>
    <property type="project" value="TreeGrafter"/>
</dbReference>
<keyword evidence="4" id="KW-0158">Chromosome</keyword>
<feature type="domain" description="Synaptonemal complex protein 2 Spt16M-like" evidence="9">
    <location>
        <begin position="177"/>
        <end position="287"/>
    </location>
</feature>
<dbReference type="Pfam" id="PF18581">
    <property type="entry name" value="SYCP2_ARLD"/>
    <property type="match status" value="1"/>
</dbReference>
<evidence type="ECO:0000259" key="9">
    <source>
        <dbReference type="Pfam" id="PF18584"/>
    </source>
</evidence>
<feature type="compositionally biased region" description="Polar residues" evidence="7">
    <location>
        <begin position="301"/>
        <end position="320"/>
    </location>
</feature>
<dbReference type="OrthoDB" id="10256849at2759"/>
<feature type="compositionally biased region" description="Basic and acidic residues" evidence="7">
    <location>
        <begin position="323"/>
        <end position="333"/>
    </location>
</feature>
<evidence type="ECO:0000256" key="1">
    <source>
        <dbReference type="ARBA" id="ARBA00004123"/>
    </source>
</evidence>
<sequence>MGLDGESLKVDVHVLCITAHSEMLESLLSGAFKGKGFQKINLMIQEKDKHVPQKCKKQLLNQLDKALKKALRTLNTLLANITREEKKVFADSEEMCLLMKEFVKTIQDVGDYDIQVAFVEALFRMMLKKYRDEMVHSWFEDQYISKIFREIKDEDFETDSRKFLNNLNERLGDKRKIYSIPCKAAYAELTELKKPPEDKLEEFWIDFNYGSESITFYSHCLEDILWESVRLPKEDINNYYLRDQEGEKILIITMRRSVVINKAEITKIRIHFDSKFAVLAPLLKAIGKDKMMTMDEEENANQRQTATAASTNFSLSNTPVSIRPERKEDHTEIDSLSDILTSSQSNESVTPVIIKKIIIPEETVVNGENESQQLENEDGFQASSGRTLVSPSCSANTLAGPLSAKKLKPLRLQS</sequence>
<evidence type="ECO:0000259" key="8">
    <source>
        <dbReference type="Pfam" id="PF18581"/>
    </source>
</evidence>
<dbReference type="Proteomes" id="UP000504617">
    <property type="component" value="Unplaced"/>
</dbReference>
<dbReference type="PANTHER" id="PTHR15607">
    <property type="entry name" value="SYNAPTONEMAL COMPLEX PROTEIN-RELATED"/>
    <property type="match status" value="1"/>
</dbReference>
<organism evidence="10 11">
    <name type="scientific">Thamnophis sirtalis</name>
    <dbReference type="NCBI Taxonomy" id="35019"/>
    <lineage>
        <taxon>Eukaryota</taxon>
        <taxon>Metazoa</taxon>
        <taxon>Chordata</taxon>
        <taxon>Craniata</taxon>
        <taxon>Vertebrata</taxon>
        <taxon>Euteleostomi</taxon>
        <taxon>Lepidosauria</taxon>
        <taxon>Squamata</taxon>
        <taxon>Bifurcata</taxon>
        <taxon>Unidentata</taxon>
        <taxon>Episquamata</taxon>
        <taxon>Toxicofera</taxon>
        <taxon>Serpentes</taxon>
        <taxon>Colubroidea</taxon>
        <taxon>Colubridae</taxon>
        <taxon>Natricinae</taxon>
        <taxon>Thamnophis</taxon>
    </lineage>
</organism>
<feature type="region of interest" description="Disordered" evidence="7">
    <location>
        <begin position="297"/>
        <end position="339"/>
    </location>
</feature>
<dbReference type="InterPro" id="IPR024835">
    <property type="entry name" value="SYCP2-like"/>
</dbReference>
<feature type="domain" description="Synaptonemal complex protein 2 armadillo-repeat-like" evidence="8">
    <location>
        <begin position="24"/>
        <end position="89"/>
    </location>
</feature>
<reference evidence="11" key="1">
    <citation type="submission" date="2025-08" db="UniProtKB">
        <authorList>
            <consortium name="RefSeq"/>
        </authorList>
    </citation>
    <scope>IDENTIFICATION</scope>
</reference>
<evidence type="ECO:0000313" key="10">
    <source>
        <dbReference type="Proteomes" id="UP000504617"/>
    </source>
</evidence>
<dbReference type="GO" id="GO:0140013">
    <property type="term" value="P:meiotic nuclear division"/>
    <property type="evidence" value="ECO:0007669"/>
    <property type="project" value="TreeGrafter"/>
</dbReference>
<evidence type="ECO:0000256" key="2">
    <source>
        <dbReference type="ARBA" id="ARBA00004286"/>
    </source>
</evidence>
<proteinExistence type="inferred from homology"/>
<evidence type="ECO:0000256" key="4">
    <source>
        <dbReference type="ARBA" id="ARBA00022454"/>
    </source>
</evidence>
<dbReference type="GO" id="GO:0000779">
    <property type="term" value="C:condensed chromosome, centromeric region"/>
    <property type="evidence" value="ECO:0007669"/>
    <property type="project" value="TreeGrafter"/>
</dbReference>
<accession>A0A6I9XGV3</accession>
<keyword evidence="6" id="KW-0175">Coiled coil</keyword>